<dbReference type="OrthoDB" id="2094445at2759"/>
<dbReference type="InterPro" id="IPR021278">
    <property type="entry name" value="ATP19"/>
</dbReference>
<accession>A0A1Y2AVZ5</accession>
<keyword evidence="2" id="KW-0496">Mitochondrion</keyword>
<dbReference type="GO" id="GO:0015986">
    <property type="term" value="P:proton motive force-driven ATP synthesis"/>
    <property type="evidence" value="ECO:0007669"/>
    <property type="project" value="TreeGrafter"/>
</dbReference>
<dbReference type="Pfam" id="PF11022">
    <property type="entry name" value="ATP19"/>
    <property type="match status" value="1"/>
</dbReference>
<dbReference type="STRING" id="71784.A0A1Y2AVZ5"/>
<comment type="subcellular location">
    <subcellularLocation>
        <location evidence="1">Mitochondrion membrane</location>
    </subcellularLocation>
</comment>
<dbReference type="AlphaFoldDB" id="A0A1Y2AVZ5"/>
<protein>
    <recommendedName>
        <fullName evidence="6">ATP synthase subunit K, mitochondrial</fullName>
    </recommendedName>
</protein>
<evidence type="ECO:0000313" key="5">
    <source>
        <dbReference type="Proteomes" id="UP000193986"/>
    </source>
</evidence>
<dbReference type="PANTHER" id="PTHR28074">
    <property type="entry name" value="ATP SYNTHASE SUBUNIT K, MITOCHONDRIAL"/>
    <property type="match status" value="1"/>
</dbReference>
<dbReference type="PANTHER" id="PTHR28074:SF1">
    <property type="entry name" value="ATP SYNTHASE SUBUNIT K, MITOCHONDRIAL"/>
    <property type="match status" value="1"/>
</dbReference>
<reference evidence="4 5" key="1">
    <citation type="submission" date="2016-07" db="EMBL/GenBank/DDBJ databases">
        <title>Pervasive Adenine N6-methylation of Active Genes in Fungi.</title>
        <authorList>
            <consortium name="DOE Joint Genome Institute"/>
            <person name="Mondo S.J."/>
            <person name="Dannebaum R.O."/>
            <person name="Kuo R.C."/>
            <person name="Labutti K."/>
            <person name="Haridas S."/>
            <person name="Kuo A."/>
            <person name="Salamov A."/>
            <person name="Ahrendt S.R."/>
            <person name="Lipzen A."/>
            <person name="Sullivan W."/>
            <person name="Andreopoulos W.B."/>
            <person name="Clum A."/>
            <person name="Lindquist E."/>
            <person name="Daum C."/>
            <person name="Ramamoorthy G.K."/>
            <person name="Gryganskyi A."/>
            <person name="Culley D."/>
            <person name="Magnuson J.K."/>
            <person name="James T.Y."/>
            <person name="O'Malley M.A."/>
            <person name="Stajich J.E."/>
            <person name="Spatafora J.W."/>
            <person name="Visel A."/>
            <person name="Grigoriev I.V."/>
        </authorList>
    </citation>
    <scope>NUCLEOTIDE SEQUENCE [LARGE SCALE GENOMIC DNA]</scope>
    <source>
        <strain evidence="4 5">68-887.2</strain>
    </source>
</reference>
<organism evidence="4 5">
    <name type="scientific">Naematelia encephala</name>
    <dbReference type="NCBI Taxonomy" id="71784"/>
    <lineage>
        <taxon>Eukaryota</taxon>
        <taxon>Fungi</taxon>
        <taxon>Dikarya</taxon>
        <taxon>Basidiomycota</taxon>
        <taxon>Agaricomycotina</taxon>
        <taxon>Tremellomycetes</taxon>
        <taxon>Tremellales</taxon>
        <taxon>Naemateliaceae</taxon>
        <taxon>Naematelia</taxon>
    </lineage>
</organism>
<dbReference type="EMBL" id="MCFC01000047">
    <property type="protein sequence ID" value="ORY26470.1"/>
    <property type="molecule type" value="Genomic_DNA"/>
</dbReference>
<evidence type="ECO:0000256" key="2">
    <source>
        <dbReference type="ARBA" id="ARBA00023128"/>
    </source>
</evidence>
<comment type="caution">
    <text evidence="4">The sequence shown here is derived from an EMBL/GenBank/DDBJ whole genome shotgun (WGS) entry which is preliminary data.</text>
</comment>
<sequence length="77" mass="8082">MSYTIAGRAIKNEYLALGTIFTTIGIAVAASGGDKAKKSGPVPVEEDANIVGSSKDEESFIRKYVADAEKEAKGAHH</sequence>
<dbReference type="InParanoid" id="A0A1Y2AVZ5"/>
<evidence type="ECO:0000256" key="1">
    <source>
        <dbReference type="ARBA" id="ARBA00004325"/>
    </source>
</evidence>
<evidence type="ECO:0000256" key="3">
    <source>
        <dbReference type="ARBA" id="ARBA00023136"/>
    </source>
</evidence>
<evidence type="ECO:0008006" key="6">
    <source>
        <dbReference type="Google" id="ProtNLM"/>
    </source>
</evidence>
<name>A0A1Y2AVZ5_9TREE</name>
<gene>
    <name evidence="4" type="ORF">BCR39DRAFT_560509</name>
</gene>
<dbReference type="GO" id="GO:0031966">
    <property type="term" value="C:mitochondrial membrane"/>
    <property type="evidence" value="ECO:0007669"/>
    <property type="project" value="UniProtKB-SubCell"/>
</dbReference>
<keyword evidence="5" id="KW-1185">Reference proteome</keyword>
<dbReference type="Proteomes" id="UP000193986">
    <property type="component" value="Unassembled WGS sequence"/>
</dbReference>
<proteinExistence type="predicted"/>
<keyword evidence="3" id="KW-0472">Membrane</keyword>
<evidence type="ECO:0000313" key="4">
    <source>
        <dbReference type="EMBL" id="ORY26470.1"/>
    </source>
</evidence>